<keyword evidence="5" id="KW-0378">Hydrolase</keyword>
<dbReference type="PANTHER" id="PTHR37984">
    <property type="entry name" value="PROTEIN CBG26694"/>
    <property type="match status" value="1"/>
</dbReference>
<dbReference type="PANTHER" id="PTHR37984:SF5">
    <property type="entry name" value="PROTEIN NYNRIN-LIKE"/>
    <property type="match status" value="1"/>
</dbReference>
<dbReference type="InterPro" id="IPR005162">
    <property type="entry name" value="Retrotrans_gag_dom"/>
</dbReference>
<keyword evidence="6" id="KW-0695">RNA-directed DNA polymerase</keyword>
<keyword evidence="10" id="KW-1185">Reference proteome</keyword>
<dbReference type="GO" id="GO:0006508">
    <property type="term" value="P:proteolysis"/>
    <property type="evidence" value="ECO:0007669"/>
    <property type="project" value="InterPro"/>
</dbReference>
<keyword evidence="2" id="KW-0548">Nucleotidyltransferase</keyword>
<proteinExistence type="predicted"/>
<dbReference type="PROSITE" id="PS50994">
    <property type="entry name" value="INTEGRASE"/>
    <property type="match status" value="1"/>
</dbReference>
<dbReference type="InterPro" id="IPR036397">
    <property type="entry name" value="RNaseH_sf"/>
</dbReference>
<dbReference type="GO" id="GO:0003676">
    <property type="term" value="F:nucleic acid binding"/>
    <property type="evidence" value="ECO:0007669"/>
    <property type="project" value="InterPro"/>
</dbReference>
<dbReference type="InterPro" id="IPR001584">
    <property type="entry name" value="Integrase_cat-core"/>
</dbReference>
<feature type="domain" description="Integrase catalytic" evidence="8">
    <location>
        <begin position="529"/>
        <end position="688"/>
    </location>
</feature>
<dbReference type="GO" id="GO:0003964">
    <property type="term" value="F:RNA-directed DNA polymerase activity"/>
    <property type="evidence" value="ECO:0007669"/>
    <property type="project" value="UniProtKB-KW"/>
</dbReference>
<dbReference type="Pfam" id="PF03732">
    <property type="entry name" value="Retrotrans_gag"/>
    <property type="match status" value="1"/>
</dbReference>
<dbReference type="EMBL" id="JTDY01005292">
    <property type="protein sequence ID" value="KOB67148.1"/>
    <property type="molecule type" value="Genomic_DNA"/>
</dbReference>
<dbReference type="Gene3D" id="3.30.420.10">
    <property type="entry name" value="Ribonuclease H-like superfamily/Ribonuclease H"/>
    <property type="match status" value="1"/>
</dbReference>
<evidence type="ECO:0000256" key="6">
    <source>
        <dbReference type="ARBA" id="ARBA00022918"/>
    </source>
</evidence>
<dbReference type="PROSITE" id="PS00141">
    <property type="entry name" value="ASP_PROTEASE"/>
    <property type="match status" value="1"/>
</dbReference>
<dbReference type="InterPro" id="IPR036875">
    <property type="entry name" value="Znf_CCHC_sf"/>
</dbReference>
<keyword evidence="1" id="KW-0808">Transferase</keyword>
<name>A0A0L7KVB2_OPEBR</name>
<evidence type="ECO:0000256" key="3">
    <source>
        <dbReference type="ARBA" id="ARBA00022722"/>
    </source>
</evidence>
<feature type="region of interest" description="Disordered" evidence="7">
    <location>
        <begin position="341"/>
        <end position="372"/>
    </location>
</feature>
<dbReference type="STRING" id="104452.A0A0L7KVB2"/>
<dbReference type="InterPro" id="IPR001969">
    <property type="entry name" value="Aspartic_peptidase_AS"/>
</dbReference>
<dbReference type="InterPro" id="IPR050951">
    <property type="entry name" value="Retrovirus_Pol_polyprotein"/>
</dbReference>
<keyword evidence="3" id="KW-0540">Nuclease</keyword>
<dbReference type="AlphaFoldDB" id="A0A0L7KVB2"/>
<evidence type="ECO:0000256" key="1">
    <source>
        <dbReference type="ARBA" id="ARBA00022679"/>
    </source>
</evidence>
<keyword evidence="4" id="KW-0255">Endonuclease</keyword>
<dbReference type="SUPFAM" id="SSF53098">
    <property type="entry name" value="Ribonuclease H-like"/>
    <property type="match status" value="1"/>
</dbReference>
<evidence type="ECO:0000313" key="9">
    <source>
        <dbReference type="EMBL" id="KOB67148.1"/>
    </source>
</evidence>
<evidence type="ECO:0000259" key="8">
    <source>
        <dbReference type="PROSITE" id="PS50994"/>
    </source>
</evidence>
<comment type="caution">
    <text evidence="9">The sequence shown here is derived from an EMBL/GenBank/DDBJ whole genome shotgun (WGS) entry which is preliminary data.</text>
</comment>
<dbReference type="GO" id="GO:0008270">
    <property type="term" value="F:zinc ion binding"/>
    <property type="evidence" value="ECO:0007669"/>
    <property type="project" value="InterPro"/>
</dbReference>
<evidence type="ECO:0000256" key="5">
    <source>
        <dbReference type="ARBA" id="ARBA00022801"/>
    </source>
</evidence>
<sequence length="717" mass="81995">MAYVIKFLSLQKSELEYEVELRGGSEGSVQELRKQIVKLGQQLPSEDILESHLGPAEDLLGIRECLVKSFGYLKSLRQKFDKNLFARTETLLHHIYHRINRISSVSEVEADQKNCQTSFDSQYKELLALQPQNQMKSTTTSLTTESTATAVSVTCDRNLTSEITKLKFSGKSCVRSFILKVEEFVLSRGISYDKILSLAFEIFTDDALHWYRCNKDKAQSWNDLCDLLKEDFSNSDYDYRLSAEIRSRTQGENENITIYLSIMHGMFSRLNRPLSEDDKLEILLHNIRPCYASTLSASPEIKTMDTLKLICRNYENIQTRFSLFHEPPKVSPSTIAPEFAYKPSHSASSSSHNKYPNYQKNSNYNNTNPSTTYQKTDNPYQQKNIPVAALATTSSKTVFCPRCRTDDHSLRNCKQERFLICFKCGKKGDWNDSAIELIDQNSNFNPTEWKNWLSFISTFFTYNAVASIQNKNYTLNKSRPYIRDKPIIGLLDTGSSTTILGNGCHEHLLKAGFELEERDKVEFVAAGGDKLYSIGMMSMDLVGPLPVTRKQNTFLLVLTCCFSKYCMIFPIRRATAEIISHILEEKVFLVHGIPSTLLMDNGRQFTSNTMRHLFSTYKIPNIYYTPLYTPQVNMVERYNKTIITAVSTFIEADHRTWDTNIPKIQFALNSAVNEVTGYTPSFLVFGRELVSCGSHYLDTDLESNIIFTPRDNYAENL</sequence>
<dbReference type="SUPFAM" id="SSF57756">
    <property type="entry name" value="Retrovirus zinc finger-like domains"/>
    <property type="match status" value="1"/>
</dbReference>
<evidence type="ECO:0000313" key="10">
    <source>
        <dbReference type="Proteomes" id="UP000037510"/>
    </source>
</evidence>
<dbReference type="GO" id="GO:0004519">
    <property type="term" value="F:endonuclease activity"/>
    <property type="evidence" value="ECO:0007669"/>
    <property type="project" value="UniProtKB-KW"/>
</dbReference>
<reference evidence="9 10" key="1">
    <citation type="journal article" date="2015" name="Genome Biol. Evol.">
        <title>The genome of winter moth (Operophtera brumata) provides a genomic perspective on sexual dimorphism and phenology.</title>
        <authorList>
            <person name="Derks M.F."/>
            <person name="Smit S."/>
            <person name="Salis L."/>
            <person name="Schijlen E."/>
            <person name="Bossers A."/>
            <person name="Mateman C."/>
            <person name="Pijl A.S."/>
            <person name="de Ridder D."/>
            <person name="Groenen M.A."/>
            <person name="Visser M.E."/>
            <person name="Megens H.J."/>
        </authorList>
    </citation>
    <scope>NUCLEOTIDE SEQUENCE [LARGE SCALE GENOMIC DNA]</scope>
    <source>
        <strain evidence="9">WM2013NL</strain>
        <tissue evidence="9">Head and thorax</tissue>
    </source>
</reference>
<evidence type="ECO:0000256" key="4">
    <source>
        <dbReference type="ARBA" id="ARBA00022759"/>
    </source>
</evidence>
<gene>
    <name evidence="9" type="ORF">OBRU01_17330</name>
</gene>
<evidence type="ECO:0000256" key="7">
    <source>
        <dbReference type="SAM" id="MobiDB-lite"/>
    </source>
</evidence>
<protein>
    <submittedName>
        <fullName evidence="9">Retrotransposable element</fullName>
    </submittedName>
</protein>
<dbReference type="Proteomes" id="UP000037510">
    <property type="component" value="Unassembled WGS sequence"/>
</dbReference>
<evidence type="ECO:0000256" key="2">
    <source>
        <dbReference type="ARBA" id="ARBA00022695"/>
    </source>
</evidence>
<dbReference type="GO" id="GO:0015074">
    <property type="term" value="P:DNA integration"/>
    <property type="evidence" value="ECO:0007669"/>
    <property type="project" value="InterPro"/>
</dbReference>
<dbReference type="GO" id="GO:0004190">
    <property type="term" value="F:aspartic-type endopeptidase activity"/>
    <property type="evidence" value="ECO:0007669"/>
    <property type="project" value="InterPro"/>
</dbReference>
<organism evidence="9 10">
    <name type="scientific">Operophtera brumata</name>
    <name type="common">Winter moth</name>
    <name type="synonym">Phalaena brumata</name>
    <dbReference type="NCBI Taxonomy" id="104452"/>
    <lineage>
        <taxon>Eukaryota</taxon>
        <taxon>Metazoa</taxon>
        <taxon>Ecdysozoa</taxon>
        <taxon>Arthropoda</taxon>
        <taxon>Hexapoda</taxon>
        <taxon>Insecta</taxon>
        <taxon>Pterygota</taxon>
        <taxon>Neoptera</taxon>
        <taxon>Endopterygota</taxon>
        <taxon>Lepidoptera</taxon>
        <taxon>Glossata</taxon>
        <taxon>Ditrysia</taxon>
        <taxon>Geometroidea</taxon>
        <taxon>Geometridae</taxon>
        <taxon>Larentiinae</taxon>
        <taxon>Operophtera</taxon>
    </lineage>
</organism>
<feature type="non-terminal residue" evidence="9">
    <location>
        <position position="717"/>
    </location>
</feature>
<accession>A0A0L7KVB2</accession>
<dbReference type="InterPro" id="IPR012337">
    <property type="entry name" value="RNaseH-like_sf"/>
</dbReference>
<dbReference type="Pfam" id="PF00665">
    <property type="entry name" value="rve"/>
    <property type="match status" value="1"/>
</dbReference>